<evidence type="ECO:0000259" key="12">
    <source>
        <dbReference type="PROSITE" id="PS50178"/>
    </source>
</evidence>
<evidence type="ECO:0000256" key="2">
    <source>
        <dbReference type="ARBA" id="ARBA00005635"/>
    </source>
</evidence>
<dbReference type="Gene3D" id="2.40.10.120">
    <property type="match status" value="1"/>
</dbReference>
<gene>
    <name evidence="13" type="ORF">N0F65_012045</name>
</gene>
<dbReference type="GO" id="GO:0006357">
    <property type="term" value="P:regulation of transcription by RNA polymerase II"/>
    <property type="evidence" value="ECO:0007669"/>
    <property type="project" value="InterPro"/>
</dbReference>
<dbReference type="Gene3D" id="3.30.40.10">
    <property type="entry name" value="Zinc/RING finger domain, C3HC4 (zinc finger)"/>
    <property type="match status" value="1"/>
</dbReference>
<feature type="domain" description="FYVE-type" evidence="12">
    <location>
        <begin position="43"/>
        <end position="101"/>
    </location>
</feature>
<sequence>MSSVSSTSWDELRSSRVSTASSTFSTHSSAAATGSPADRWAPQHMSSCCNLCKEKFSLLKRSHRCRRCGYLFCQKCSRFKAALTGHAHKSRVCEKCFPKVLAGNKPPMNSFIHSKAWVPRGVFAHMLSYLNHVDLVLASMTCRFWYKRALLDITWRPLYIKEFGDDENSSQRESLVAFQRDIHGIGYKKLSWNKKFAIRWTAKKAAEKKKSFMVMSSLLSSLGLGKYAPIFEAEEIDIESLCLMNAGHLRDLGIPFGPRMKLLNAAACLADFNEDEEEERPSMVNKPVTPVSRFKQKRSEMKQFKASLVRRVQQSAVRIAILTNEGELCNVGSGIIIHESGLIATARHCLQGEQFDCIYSDDYMVLVAPTESTSLPPLWKYHAKAIPECCDEELDYALLRIDCEVMSDPPSGLYIGDVTDRIIARNWTVTKIEGTSAATIGKLPAVSIGNSNNVEPGEEMWMFGYPSSGHNTITVHHAICSGTDSQVYNGEEVDKAMLRTAAQLDNGFSGGAAVDKKGQLVGLISFSVLRQDRVRAINMVKVRGVPSGSPSAWPGRSIEMEQPEHEAVGVTLYPADYDTVEMVTEQGQEVMQQEFTDAQLFLHSIAELEKARMERRKKKRRTDEDDADDAADGAVEKENEPATNGVGSDGDVKMEDANEEPKAIKEEPAAEAETETTPATASTVDSGDQESVADGAEAAVDADDEDEEDVIDPRIHYRPMVAELQAGVAELHQLINSIDLIRRRDFLEEMFCSRENIAPKKEDLEYLVESKAMQVKESSRILLAGVDTLSSTVEKESIFFQGITQLIRKWKICAPIHGNIPKPFRAGEPLAVDCSYGSAGSTFVPQTRSIADLSYAELSRTDKGLVRSRSPEEYLPRTLQVQLHSLESGLVGEYTLPSPPLSKMMKEELQKLENTPEDLKVLNDRNVSVLKAVQFSVFCEEVFQVVMQEALRSNSSWTDTAFSVGNYALNNLKEGVVKKQKPADDASNLSMDAISVLEVLDDEVQLRVNKKYQLNVKLIDVNTQSLGASANSTAQATADVPMTEAPSNGVAPTTGHSTTSTTPWEEQTFLTETCRFTLLLLQQEIRQRHGRKDITRSLLYNSTDITGSTSTSMLPNSTTNEQDKLDKSIGALSTVIGVVGHCLLKNEVTRYLDELSAELAAQGATTSASGRVMDDGLSQPICDSVRGIYVSPRWKTCPHDSTISAFDLSIGKSFSTEVLIVGTRIRFEDGPASIREVSSLAGLKDFVQRSVCNQLAVSLHRDAQSFGLKQAAMDLDRASVRLFSAGDWDGSCIGEGRVSDTRVVGSIYLEPYFTPKRTVAINCMLQAIDISGLGPLAQLLKSTKGDVYGVEWHRIPGWNDTGKLAWLLRQTRIMPAPFLALGTH</sequence>
<dbReference type="SUPFAM" id="SSF81383">
    <property type="entry name" value="F-box domain"/>
    <property type="match status" value="1"/>
</dbReference>
<dbReference type="Gene3D" id="1.10.150.50">
    <property type="entry name" value="Transcription Factor, Ets-1"/>
    <property type="match status" value="1"/>
</dbReference>
<dbReference type="InterPro" id="IPR036047">
    <property type="entry name" value="F-box-like_dom_sf"/>
</dbReference>
<evidence type="ECO:0000256" key="9">
    <source>
        <dbReference type="ARBA" id="ARBA00023242"/>
    </source>
</evidence>
<dbReference type="Gene3D" id="2.40.10.10">
    <property type="entry name" value="Trypsin-like serine proteases"/>
    <property type="match status" value="1"/>
</dbReference>
<dbReference type="InterPro" id="IPR000306">
    <property type="entry name" value="Znf_FYVE"/>
</dbReference>
<dbReference type="PROSITE" id="PS50178">
    <property type="entry name" value="ZF_FYVE"/>
    <property type="match status" value="1"/>
</dbReference>
<dbReference type="InterPro" id="IPR001660">
    <property type="entry name" value="SAM"/>
</dbReference>
<evidence type="ECO:0000256" key="10">
    <source>
        <dbReference type="PROSITE-ProRule" id="PRU00091"/>
    </source>
</evidence>
<dbReference type="GO" id="GO:0008270">
    <property type="term" value="F:zinc ion binding"/>
    <property type="evidence" value="ECO:0007669"/>
    <property type="project" value="UniProtKB-KW"/>
</dbReference>
<feature type="compositionally biased region" description="Low complexity" evidence="11">
    <location>
        <begin position="690"/>
        <end position="699"/>
    </location>
</feature>
<proteinExistence type="inferred from homology"/>
<organism evidence="13 14">
    <name type="scientific">Lagenidium giganteum</name>
    <dbReference type="NCBI Taxonomy" id="4803"/>
    <lineage>
        <taxon>Eukaryota</taxon>
        <taxon>Sar</taxon>
        <taxon>Stramenopiles</taxon>
        <taxon>Oomycota</taxon>
        <taxon>Peronosporomycetes</taxon>
        <taxon>Pythiales</taxon>
        <taxon>Pythiaceae</taxon>
    </lineage>
</organism>
<protein>
    <recommendedName>
        <fullName evidence="12">FYVE-type domain-containing protein</fullName>
    </recommendedName>
</protein>
<dbReference type="CDD" id="cd00065">
    <property type="entry name" value="FYVE_like_SF"/>
    <property type="match status" value="1"/>
</dbReference>
<dbReference type="GO" id="GO:0003712">
    <property type="term" value="F:transcription coregulator activity"/>
    <property type="evidence" value="ECO:0007669"/>
    <property type="project" value="InterPro"/>
</dbReference>
<dbReference type="Pfam" id="PF01363">
    <property type="entry name" value="FYVE"/>
    <property type="match status" value="1"/>
</dbReference>
<dbReference type="GO" id="GO:0016592">
    <property type="term" value="C:mediator complex"/>
    <property type="evidence" value="ECO:0007669"/>
    <property type="project" value="InterPro"/>
</dbReference>
<comment type="similarity">
    <text evidence="2">Belongs to the Mediator complex subunit 17 family.</text>
</comment>
<dbReference type="Gene3D" id="1.20.1280.50">
    <property type="match status" value="1"/>
</dbReference>
<evidence type="ECO:0000256" key="1">
    <source>
        <dbReference type="ARBA" id="ARBA00004123"/>
    </source>
</evidence>
<dbReference type="SUPFAM" id="SSF50494">
    <property type="entry name" value="Trypsin-like serine proteases"/>
    <property type="match status" value="1"/>
</dbReference>
<keyword evidence="4 10" id="KW-0863">Zinc-finger</keyword>
<keyword evidence="3" id="KW-0479">Metal-binding</keyword>
<evidence type="ECO:0000313" key="14">
    <source>
        <dbReference type="Proteomes" id="UP001146120"/>
    </source>
</evidence>
<dbReference type="PANTHER" id="PTHR13114">
    <property type="entry name" value="MEDIATOR OF RNA POLYMERASE II TRANSCRIPTION SUBUNIT 17"/>
    <property type="match status" value="1"/>
</dbReference>
<dbReference type="Pfam" id="PF13365">
    <property type="entry name" value="Trypsin_2"/>
    <property type="match status" value="1"/>
</dbReference>
<dbReference type="InterPro" id="IPR017455">
    <property type="entry name" value="Znf_FYVE-rel"/>
</dbReference>
<feature type="compositionally biased region" description="Basic and acidic residues" evidence="11">
    <location>
        <begin position="650"/>
        <end position="668"/>
    </location>
</feature>
<keyword evidence="9" id="KW-0539">Nucleus</keyword>
<feature type="compositionally biased region" description="Low complexity" evidence="11">
    <location>
        <begin position="1053"/>
        <end position="1062"/>
    </location>
</feature>
<keyword evidence="14" id="KW-1185">Reference proteome</keyword>
<evidence type="ECO:0000256" key="8">
    <source>
        <dbReference type="ARBA" id="ARBA00023163"/>
    </source>
</evidence>
<dbReference type="InterPro" id="IPR019313">
    <property type="entry name" value="Mediator_Med17"/>
</dbReference>
<dbReference type="PANTHER" id="PTHR13114:SF7">
    <property type="entry name" value="MEDIATOR OF RNA POLYMERASE II TRANSCRIPTION SUBUNIT 17"/>
    <property type="match status" value="1"/>
</dbReference>
<dbReference type="InterPro" id="IPR011011">
    <property type="entry name" value="Znf_FYVE_PHD"/>
</dbReference>
<dbReference type="InterPro" id="IPR013083">
    <property type="entry name" value="Znf_RING/FYVE/PHD"/>
</dbReference>
<evidence type="ECO:0000313" key="13">
    <source>
        <dbReference type="EMBL" id="DAZ96942.1"/>
    </source>
</evidence>
<keyword evidence="8" id="KW-0804">Transcription</keyword>
<dbReference type="InterPro" id="IPR013761">
    <property type="entry name" value="SAM/pointed_sf"/>
</dbReference>
<keyword evidence="5" id="KW-0862">Zinc</keyword>
<dbReference type="GO" id="GO:0070847">
    <property type="term" value="C:core mediator complex"/>
    <property type="evidence" value="ECO:0007669"/>
    <property type="project" value="TreeGrafter"/>
</dbReference>
<name>A0AAV2YUQ4_9STRA</name>
<evidence type="ECO:0000256" key="3">
    <source>
        <dbReference type="ARBA" id="ARBA00022723"/>
    </source>
</evidence>
<dbReference type="SMART" id="SM00064">
    <property type="entry name" value="FYVE"/>
    <property type="match status" value="1"/>
</dbReference>
<dbReference type="InterPro" id="IPR043504">
    <property type="entry name" value="Peptidase_S1_PA_chymotrypsin"/>
</dbReference>
<accession>A0AAV2YUQ4</accession>
<dbReference type="Proteomes" id="UP001146120">
    <property type="component" value="Unassembled WGS sequence"/>
</dbReference>
<evidence type="ECO:0000256" key="5">
    <source>
        <dbReference type="ARBA" id="ARBA00022833"/>
    </source>
</evidence>
<dbReference type="SUPFAM" id="SSF57903">
    <property type="entry name" value="FYVE/PHD zinc finger"/>
    <property type="match status" value="1"/>
</dbReference>
<reference evidence="13" key="2">
    <citation type="journal article" date="2023" name="Microbiol Resour">
        <title>Decontamination and Annotation of the Draft Genome Sequence of the Oomycete Lagenidium giganteum ARSEF 373.</title>
        <authorList>
            <person name="Morgan W.R."/>
            <person name="Tartar A."/>
        </authorList>
    </citation>
    <scope>NUCLEOTIDE SEQUENCE</scope>
    <source>
        <strain evidence="13">ARSEF 373</strain>
    </source>
</reference>
<reference evidence="13" key="1">
    <citation type="submission" date="2022-11" db="EMBL/GenBank/DDBJ databases">
        <authorList>
            <person name="Morgan W.R."/>
            <person name="Tartar A."/>
        </authorList>
    </citation>
    <scope>NUCLEOTIDE SEQUENCE</scope>
    <source>
        <strain evidence="13">ARSEF 373</strain>
    </source>
</reference>
<dbReference type="SUPFAM" id="SSF47769">
    <property type="entry name" value="SAM/Pointed domain"/>
    <property type="match status" value="1"/>
</dbReference>
<dbReference type="SMART" id="SM00454">
    <property type="entry name" value="SAM"/>
    <property type="match status" value="1"/>
</dbReference>
<evidence type="ECO:0000256" key="7">
    <source>
        <dbReference type="ARBA" id="ARBA00023026"/>
    </source>
</evidence>
<comment type="subcellular location">
    <subcellularLocation>
        <location evidence="1">Nucleus</location>
    </subcellularLocation>
</comment>
<dbReference type="EMBL" id="DAKRPA010000151">
    <property type="protein sequence ID" value="DAZ96942.1"/>
    <property type="molecule type" value="Genomic_DNA"/>
</dbReference>
<keyword evidence="7" id="KW-0843">Virulence</keyword>
<feature type="region of interest" description="Disordered" evidence="11">
    <location>
        <begin position="613"/>
        <end position="708"/>
    </location>
</feature>
<comment type="caution">
    <text evidence="13">The sequence shown here is derived from an EMBL/GenBank/DDBJ whole genome shotgun (WGS) entry which is preliminary data.</text>
</comment>
<dbReference type="Pfam" id="PF00536">
    <property type="entry name" value="SAM_1"/>
    <property type="match status" value="1"/>
</dbReference>
<evidence type="ECO:0000256" key="6">
    <source>
        <dbReference type="ARBA" id="ARBA00023015"/>
    </source>
</evidence>
<keyword evidence="6" id="KW-0805">Transcription regulation</keyword>
<evidence type="ECO:0000256" key="4">
    <source>
        <dbReference type="ARBA" id="ARBA00022771"/>
    </source>
</evidence>
<dbReference type="InterPro" id="IPR009003">
    <property type="entry name" value="Peptidase_S1_PA"/>
</dbReference>
<feature type="region of interest" description="Disordered" evidence="11">
    <location>
        <begin position="1035"/>
        <end position="1063"/>
    </location>
</feature>
<evidence type="ECO:0000256" key="11">
    <source>
        <dbReference type="SAM" id="MobiDB-lite"/>
    </source>
</evidence>